<comment type="subcellular location">
    <subcellularLocation>
        <location evidence="7">Cell membrane</location>
        <topology evidence="7">Multi-pass membrane protein</topology>
    </subcellularLocation>
    <subcellularLocation>
        <location evidence="1">Membrane</location>
        <topology evidence="1">Multi-pass membrane protein</topology>
    </subcellularLocation>
</comment>
<dbReference type="AlphaFoldDB" id="A0A3N0AEJ1"/>
<dbReference type="InterPro" id="IPR018480">
    <property type="entry name" value="PNAcMuramoyl-5peptid_Trfase_CS"/>
</dbReference>
<dbReference type="GO" id="GO:0008963">
    <property type="term" value="F:phospho-N-acetylmuramoyl-pentapeptide-transferase activity"/>
    <property type="evidence" value="ECO:0007669"/>
    <property type="project" value="UniProtKB-UniRule"/>
</dbReference>
<dbReference type="RefSeq" id="WP_123198707.1">
    <property type="nucleotide sequence ID" value="NZ_QICB01000009.1"/>
</dbReference>
<evidence type="ECO:0000256" key="1">
    <source>
        <dbReference type="ARBA" id="ARBA00004141"/>
    </source>
</evidence>
<comment type="similarity">
    <text evidence="2 7">Belongs to the glycosyltransferase 4 family. MraY subfamily.</text>
</comment>
<feature type="binding site" evidence="9">
    <location>
        <position position="193"/>
    </location>
    <ligand>
        <name>Mg(2+)</name>
        <dbReference type="ChEBI" id="CHEBI:18420"/>
    </ligand>
</feature>
<feature type="transmembrane region" description="Helical" evidence="7">
    <location>
        <begin position="201"/>
        <end position="218"/>
    </location>
</feature>
<keyword evidence="6 7" id="KW-0472">Membrane</keyword>
<keyword evidence="7" id="KW-0132">Cell division</keyword>
<dbReference type="Proteomes" id="UP000267368">
    <property type="component" value="Unassembled WGS sequence"/>
</dbReference>
<feature type="transmembrane region" description="Helical" evidence="7">
    <location>
        <begin position="58"/>
        <end position="79"/>
    </location>
</feature>
<feature type="transmembrane region" description="Helical" evidence="7">
    <location>
        <begin position="85"/>
        <end position="101"/>
    </location>
</feature>
<dbReference type="GO" id="GO:0005886">
    <property type="term" value="C:plasma membrane"/>
    <property type="evidence" value="ECO:0007669"/>
    <property type="project" value="UniProtKB-SubCell"/>
</dbReference>
<dbReference type="EMBL" id="QICB01000009">
    <property type="protein sequence ID" value="RNL18422.1"/>
    <property type="molecule type" value="Genomic_DNA"/>
</dbReference>
<keyword evidence="7" id="KW-1003">Cell membrane</keyword>
<evidence type="ECO:0000256" key="6">
    <source>
        <dbReference type="ARBA" id="ARBA00023136"/>
    </source>
</evidence>
<keyword evidence="4 7" id="KW-0812">Transmembrane</keyword>
<feature type="transmembrane region" description="Helical" evidence="7">
    <location>
        <begin position="12"/>
        <end position="37"/>
    </location>
</feature>
<feature type="transmembrane region" description="Helical" evidence="7">
    <location>
        <begin position="224"/>
        <end position="242"/>
    </location>
</feature>
<keyword evidence="7" id="KW-0573">Peptidoglycan synthesis</keyword>
<proteinExistence type="inferred from homology"/>
<evidence type="ECO:0000256" key="7">
    <source>
        <dbReference type="HAMAP-Rule" id="MF_00038"/>
    </source>
</evidence>
<feature type="binding site" evidence="9">
    <location>
        <position position="253"/>
    </location>
    <ligand>
        <name>Mg(2+)</name>
        <dbReference type="ChEBI" id="CHEBI:18420"/>
    </ligand>
</feature>
<dbReference type="PROSITE" id="PS01348">
    <property type="entry name" value="MRAY_2"/>
    <property type="match status" value="1"/>
</dbReference>
<dbReference type="GO" id="GO:0051992">
    <property type="term" value="F:UDP-N-acetylmuramoyl-L-alanyl-D-glutamyl-meso-2,6-diaminopimelyl-D-alanyl-D-alanine:undecaprenyl-phosphate transferase activity"/>
    <property type="evidence" value="ECO:0007669"/>
    <property type="project" value="RHEA"/>
</dbReference>
<reference evidence="11" key="1">
    <citation type="submission" date="2018-05" db="EMBL/GenBank/DDBJ databases">
        <title>Genome Sequencing of selected type strains of the family Eggerthellaceae.</title>
        <authorList>
            <person name="Danylec N."/>
            <person name="Stoll D.A."/>
            <person name="Doetsch A."/>
            <person name="Huch M."/>
        </authorList>
    </citation>
    <scope>NUCLEOTIDE SEQUENCE [LARGE SCALE GENOMIC DNA]</scope>
    <source>
        <strain evidence="11">DSM 17537</strain>
    </source>
</reference>
<feature type="transmembrane region" description="Helical" evidence="7">
    <location>
        <begin position="175"/>
        <end position="194"/>
    </location>
</feature>
<evidence type="ECO:0000313" key="11">
    <source>
        <dbReference type="Proteomes" id="UP000267368"/>
    </source>
</evidence>
<evidence type="ECO:0000256" key="2">
    <source>
        <dbReference type="ARBA" id="ARBA00005583"/>
    </source>
</evidence>
<keyword evidence="5 7" id="KW-1133">Transmembrane helix</keyword>
<protein>
    <recommendedName>
        <fullName evidence="7 8">Phospho-N-acetylmuramoyl-pentapeptide-transferase</fullName>
        <ecNumber evidence="7 8">2.7.8.13</ecNumber>
    </recommendedName>
    <alternativeName>
        <fullName evidence="7">UDP-MurNAc-pentapeptide phosphotransferase</fullName>
    </alternativeName>
</protein>
<evidence type="ECO:0000256" key="9">
    <source>
        <dbReference type="PIRSR" id="PIRSR600715-1"/>
    </source>
</evidence>
<dbReference type="CDD" id="cd06852">
    <property type="entry name" value="GT_MraY"/>
    <property type="match status" value="1"/>
</dbReference>
<dbReference type="PANTHER" id="PTHR22926">
    <property type="entry name" value="PHOSPHO-N-ACETYLMURAMOYL-PENTAPEPTIDE-TRANSFERASE"/>
    <property type="match status" value="1"/>
</dbReference>
<evidence type="ECO:0000256" key="8">
    <source>
        <dbReference type="NCBIfam" id="TIGR00445"/>
    </source>
</evidence>
<dbReference type="OrthoDB" id="9805475at2"/>
<comment type="caution">
    <text evidence="10">The sequence shown here is derived from an EMBL/GenBank/DDBJ whole genome shotgun (WGS) entry which is preliminary data.</text>
</comment>
<comment type="catalytic activity">
    <reaction evidence="7">
        <text>UDP-N-acetyl-alpha-D-muramoyl-L-alanyl-gamma-D-glutamyl-meso-2,6-diaminopimeloyl-D-alanyl-D-alanine + di-trans,octa-cis-undecaprenyl phosphate = di-trans,octa-cis-undecaprenyl diphospho-N-acetyl-alpha-D-muramoyl-L-alanyl-D-glutamyl-meso-2,6-diaminopimeloyl-D-alanyl-D-alanine + UMP</text>
        <dbReference type="Rhea" id="RHEA:28386"/>
        <dbReference type="ChEBI" id="CHEBI:57865"/>
        <dbReference type="ChEBI" id="CHEBI:60392"/>
        <dbReference type="ChEBI" id="CHEBI:61386"/>
        <dbReference type="ChEBI" id="CHEBI:61387"/>
        <dbReference type="EC" id="2.7.8.13"/>
    </reaction>
</comment>
<dbReference type="EC" id="2.7.8.13" evidence="7 8"/>
<comment type="function">
    <text evidence="7">Catalyzes the initial step of the lipid cycle reactions in the biosynthesis of the cell wall peptidoglycan: transfers peptidoglycan precursor phospho-MurNAc-pentapeptide from UDP-MurNAc-pentapeptide onto the lipid carrier undecaprenyl phosphate, yielding undecaprenyl-pyrophosphoryl-MurNAc-pentapeptide, known as lipid I.</text>
</comment>
<dbReference type="GO" id="GO:0009252">
    <property type="term" value="P:peptidoglycan biosynthetic process"/>
    <property type="evidence" value="ECO:0007669"/>
    <property type="project" value="UniProtKB-UniRule"/>
</dbReference>
<dbReference type="GO" id="GO:0071555">
    <property type="term" value="P:cell wall organization"/>
    <property type="evidence" value="ECO:0007669"/>
    <property type="project" value="UniProtKB-KW"/>
</dbReference>
<evidence type="ECO:0000256" key="4">
    <source>
        <dbReference type="ARBA" id="ARBA00022692"/>
    </source>
</evidence>
<comment type="pathway">
    <text evidence="7">Cell wall biogenesis; peptidoglycan biosynthesis.</text>
</comment>
<dbReference type="HAMAP" id="MF_00038">
    <property type="entry name" value="MraY"/>
    <property type="match status" value="1"/>
</dbReference>
<feature type="transmembrane region" description="Helical" evidence="7">
    <location>
        <begin position="121"/>
        <end position="141"/>
    </location>
</feature>
<dbReference type="NCBIfam" id="TIGR00445">
    <property type="entry name" value="mraY"/>
    <property type="match status" value="1"/>
</dbReference>
<keyword evidence="7 9" id="KW-0460">Magnesium</keyword>
<dbReference type="GO" id="GO:0051301">
    <property type="term" value="P:cell division"/>
    <property type="evidence" value="ECO:0007669"/>
    <property type="project" value="UniProtKB-KW"/>
</dbReference>
<dbReference type="UniPathway" id="UPA00219"/>
<dbReference type="PROSITE" id="PS01347">
    <property type="entry name" value="MRAY_1"/>
    <property type="match status" value="1"/>
</dbReference>
<accession>A0A3N0AEJ1</accession>
<sequence>MLSSVFSSYPTFLVFLGFAAAAAITMVLMPAWIKLLTRTHIGQQVRADGPQSHLVKQGTPTMGGVIMIVAIVLTALLVAEPSPEFIAALVATLAIGALGLFDDASKVIHERSLGLTPKGKLIGQFSTFAVFTLVVVNFMGIEPIVHIPFLPPIDLGVLTTTIPCGFIEDGFQIPWLYLAFSLILLGGLSNAVNLTDGLDGLAAGTVMVVMVVMAAISYRLDMLPIAVLSATIAGACVGFLWFNAYPADIFMGDTGSLALGAALGCVAMLTKTEVYSIIIGGLFVAEALSVMLQVLYFKRTKKRLFLMAPLHHHFEKKGWSETKVVIRFWIVSGVLAAFGFVLWFIQPIVMAG</sequence>
<gene>
    <name evidence="7" type="primary">mraY</name>
    <name evidence="10" type="ORF">DMP07_08460</name>
</gene>
<keyword evidence="7" id="KW-0131">Cell cycle</keyword>
<keyword evidence="11" id="KW-1185">Reference proteome</keyword>
<dbReference type="PANTHER" id="PTHR22926:SF5">
    <property type="entry name" value="PHOSPHO-N-ACETYLMURAMOYL-PENTAPEPTIDE-TRANSFERASE HOMOLOG"/>
    <property type="match status" value="1"/>
</dbReference>
<name>A0A3N0AEJ1_9ACTN</name>
<evidence type="ECO:0000256" key="3">
    <source>
        <dbReference type="ARBA" id="ARBA00022679"/>
    </source>
</evidence>
<feature type="transmembrane region" description="Helical" evidence="7">
    <location>
        <begin position="249"/>
        <end position="269"/>
    </location>
</feature>
<keyword evidence="7" id="KW-0961">Cell wall biogenesis/degradation</keyword>
<dbReference type="Pfam" id="PF00953">
    <property type="entry name" value="Glycos_transf_4"/>
    <property type="match status" value="1"/>
</dbReference>
<keyword evidence="7" id="KW-0133">Cell shape</keyword>
<feature type="transmembrane region" description="Helical" evidence="7">
    <location>
        <begin position="275"/>
        <end position="297"/>
    </location>
</feature>
<keyword evidence="3 7" id="KW-0808">Transferase</keyword>
<comment type="cofactor">
    <cofactor evidence="7 9">
        <name>Mg(2+)</name>
        <dbReference type="ChEBI" id="CHEBI:18420"/>
    </cofactor>
</comment>
<feature type="transmembrane region" description="Helical" evidence="7">
    <location>
        <begin position="324"/>
        <end position="345"/>
    </location>
</feature>
<dbReference type="GO" id="GO:0008360">
    <property type="term" value="P:regulation of cell shape"/>
    <property type="evidence" value="ECO:0007669"/>
    <property type="project" value="UniProtKB-KW"/>
</dbReference>
<dbReference type="InterPro" id="IPR000715">
    <property type="entry name" value="Glycosyl_transferase_4"/>
</dbReference>
<dbReference type="Pfam" id="PF10555">
    <property type="entry name" value="MraY_sig1"/>
    <property type="match status" value="1"/>
</dbReference>
<dbReference type="InterPro" id="IPR003524">
    <property type="entry name" value="PNAcMuramoyl-5peptid_Trfase"/>
</dbReference>
<evidence type="ECO:0000313" key="10">
    <source>
        <dbReference type="EMBL" id="RNL18422.1"/>
    </source>
</evidence>
<evidence type="ECO:0000256" key="5">
    <source>
        <dbReference type="ARBA" id="ARBA00022989"/>
    </source>
</evidence>
<organism evidence="10 11">
    <name type="scientific">Slackia faecicanis</name>
    <dbReference type="NCBI Taxonomy" id="255723"/>
    <lineage>
        <taxon>Bacteria</taxon>
        <taxon>Bacillati</taxon>
        <taxon>Actinomycetota</taxon>
        <taxon>Coriobacteriia</taxon>
        <taxon>Eggerthellales</taxon>
        <taxon>Eggerthellaceae</taxon>
        <taxon>Slackia</taxon>
    </lineage>
</organism>
<dbReference type="GO" id="GO:0046872">
    <property type="term" value="F:metal ion binding"/>
    <property type="evidence" value="ECO:0007669"/>
    <property type="project" value="UniProtKB-KW"/>
</dbReference>
<keyword evidence="7 9" id="KW-0479">Metal-binding</keyword>